<evidence type="ECO:0008006" key="4">
    <source>
        <dbReference type="Google" id="ProtNLM"/>
    </source>
</evidence>
<dbReference type="Proteomes" id="UP000004947">
    <property type="component" value="Unassembled WGS sequence"/>
</dbReference>
<evidence type="ECO:0000256" key="1">
    <source>
        <dbReference type="SAM" id="SignalP"/>
    </source>
</evidence>
<accession>A6DN21</accession>
<keyword evidence="3" id="KW-1185">Reference proteome</keyword>
<evidence type="ECO:0000313" key="2">
    <source>
        <dbReference type="EMBL" id="EDM27057.1"/>
    </source>
</evidence>
<dbReference type="EMBL" id="ABCK01000012">
    <property type="protein sequence ID" value="EDM27057.1"/>
    <property type="molecule type" value="Genomic_DNA"/>
</dbReference>
<dbReference type="InterPro" id="IPR010916">
    <property type="entry name" value="TonB_box_CS"/>
</dbReference>
<organism evidence="2 3">
    <name type="scientific">Lentisphaera araneosa HTCC2155</name>
    <dbReference type="NCBI Taxonomy" id="313628"/>
    <lineage>
        <taxon>Bacteria</taxon>
        <taxon>Pseudomonadati</taxon>
        <taxon>Lentisphaerota</taxon>
        <taxon>Lentisphaeria</taxon>
        <taxon>Lentisphaerales</taxon>
        <taxon>Lentisphaeraceae</taxon>
        <taxon>Lentisphaera</taxon>
    </lineage>
</organism>
<protein>
    <recommendedName>
        <fullName evidence="4">Adhesin domain-containing protein</fullName>
    </recommendedName>
</protein>
<dbReference type="AlphaFoldDB" id="A6DN21"/>
<dbReference type="PROSITE" id="PS00430">
    <property type="entry name" value="TONB_DEPENDENT_REC_1"/>
    <property type="match status" value="1"/>
</dbReference>
<keyword evidence="1" id="KW-0732">Signal</keyword>
<comment type="caution">
    <text evidence="2">The sequence shown here is derived from an EMBL/GenBank/DDBJ whole genome shotgun (WGS) entry which is preliminary data.</text>
</comment>
<proteinExistence type="predicted"/>
<gene>
    <name evidence="2" type="ORF">LNTAR_07429</name>
</gene>
<sequence length="291" mass="31812">MNNKRTLMNKLKRFFLLSTVLSSFSLQVSAKELSPEQLEEEKRSYTFLNDAGDSLWNTPGNWRTGKFKSTKSTLVPGKAEDLLIISASAELIKLDIQCEKLTTGFHRDSSVHVDGYSSLKSERMLIGFVPNKTHSFTNAGKITTDHLGLKNGSFSNTGSVATSSLSIGRKDSKSIDFTNSGKIEIEKDLMIHSKSDQKINMTSGIITAATLRATGDGQLNLHGGKISFDSLKISDDFKIDIQGKAKLIISGDVKAKLTKRINNGTLTGKGLVIFVNKKQQTIVTLHEATAI</sequence>
<evidence type="ECO:0000313" key="3">
    <source>
        <dbReference type="Proteomes" id="UP000004947"/>
    </source>
</evidence>
<feature type="signal peptide" evidence="1">
    <location>
        <begin position="1"/>
        <end position="30"/>
    </location>
</feature>
<reference evidence="2 3" key="1">
    <citation type="journal article" date="2010" name="J. Bacteriol.">
        <title>Genome sequence of Lentisphaera araneosa HTCC2155T, the type species of the order Lentisphaerales in the phylum Lentisphaerae.</title>
        <authorList>
            <person name="Thrash J.C."/>
            <person name="Cho J.C."/>
            <person name="Vergin K.L."/>
            <person name="Morris R.M."/>
            <person name="Giovannoni S.J."/>
        </authorList>
    </citation>
    <scope>NUCLEOTIDE SEQUENCE [LARGE SCALE GENOMIC DNA]</scope>
    <source>
        <strain evidence="2 3">HTCC2155</strain>
    </source>
</reference>
<name>A6DN21_9BACT</name>
<feature type="chain" id="PRO_5002694572" description="Adhesin domain-containing protein" evidence="1">
    <location>
        <begin position="31"/>
        <end position="291"/>
    </location>
</feature>